<protein>
    <recommendedName>
        <fullName evidence="7">2-succinyl-5-enolpyruvyl-6-hydroxy-3-cyclohexene-1-carboxylate synthase</fullName>
        <shortName evidence="7">SEPHCHC synthase</shortName>
        <ecNumber evidence="7">2.2.1.9</ecNumber>
    </recommendedName>
    <alternativeName>
        <fullName evidence="7">Menaquinone biosynthesis protein MenD</fullName>
    </alternativeName>
</protein>
<dbReference type="AlphaFoldDB" id="A0A2N5H8Y9"/>
<dbReference type="Gene3D" id="3.40.50.970">
    <property type="match status" value="2"/>
</dbReference>
<dbReference type="UniPathway" id="UPA01057">
    <property type="reaction ID" value="UER00164"/>
</dbReference>
<dbReference type="EMBL" id="PGVE01000083">
    <property type="protein sequence ID" value="PLS01977.1"/>
    <property type="molecule type" value="Genomic_DNA"/>
</dbReference>
<dbReference type="CDD" id="cd07037">
    <property type="entry name" value="TPP_PYR_MenD"/>
    <property type="match status" value="1"/>
</dbReference>
<dbReference type="GO" id="GO:0009234">
    <property type="term" value="P:menaquinone biosynthetic process"/>
    <property type="evidence" value="ECO:0007669"/>
    <property type="project" value="UniProtKB-UniRule"/>
</dbReference>
<comment type="catalytic activity">
    <reaction evidence="7">
        <text>isochorismate + 2-oxoglutarate + H(+) = 5-enolpyruvoyl-6-hydroxy-2-succinyl-cyclohex-3-ene-1-carboxylate + CO2</text>
        <dbReference type="Rhea" id="RHEA:25593"/>
        <dbReference type="ChEBI" id="CHEBI:15378"/>
        <dbReference type="ChEBI" id="CHEBI:16526"/>
        <dbReference type="ChEBI" id="CHEBI:16810"/>
        <dbReference type="ChEBI" id="CHEBI:29780"/>
        <dbReference type="ChEBI" id="CHEBI:58818"/>
        <dbReference type="EC" id="2.2.1.9"/>
    </reaction>
</comment>
<dbReference type="InterPro" id="IPR012001">
    <property type="entry name" value="Thiamin_PyroP_enz_TPP-bd_dom"/>
</dbReference>
<name>A0A2N5H8Y9_9BACI</name>
<comment type="cofactor">
    <cofactor evidence="7">
        <name>thiamine diphosphate</name>
        <dbReference type="ChEBI" id="CHEBI:58937"/>
    </cofactor>
    <text evidence="7">Binds 1 thiamine pyrophosphate per subunit.</text>
</comment>
<dbReference type="GO" id="GO:0070204">
    <property type="term" value="F:2-succinyl-5-enolpyruvyl-6-hydroxy-3-cyclohexene-1-carboxylic-acid synthase activity"/>
    <property type="evidence" value="ECO:0007669"/>
    <property type="project" value="UniProtKB-UniRule"/>
</dbReference>
<evidence type="ECO:0000313" key="12">
    <source>
        <dbReference type="Proteomes" id="UP000234950"/>
    </source>
</evidence>
<dbReference type="NCBIfam" id="TIGR00173">
    <property type="entry name" value="menD"/>
    <property type="match status" value="1"/>
</dbReference>
<comment type="function">
    <text evidence="7">Catalyzes the thiamine diphosphate-dependent decarboxylation of 2-oxoglutarate and the subsequent addition of the resulting succinic semialdehyde-thiamine pyrophosphate anion to isochorismate to yield 2-succinyl-5-enolpyruvyl-6-hydroxy-3-cyclohexene-1-carboxylate (SEPHCHC).</text>
</comment>
<comment type="subunit">
    <text evidence="7">Homodimer.</text>
</comment>
<dbReference type="RefSeq" id="WP_101650464.1">
    <property type="nucleotide sequence ID" value="NZ_PGVE01000083.1"/>
</dbReference>
<dbReference type="EC" id="2.2.1.9" evidence="7"/>
<dbReference type="PANTHER" id="PTHR42916">
    <property type="entry name" value="2-SUCCINYL-5-ENOLPYRUVYL-6-HYDROXY-3-CYCLOHEXENE-1-CARBOXYLATE SYNTHASE"/>
    <property type="match status" value="1"/>
</dbReference>
<keyword evidence="12" id="KW-1185">Reference proteome</keyword>
<comment type="similarity">
    <text evidence="7">Belongs to the TPP enzyme family. MenD subfamily.</text>
</comment>
<dbReference type="GO" id="GO:0030145">
    <property type="term" value="F:manganese ion binding"/>
    <property type="evidence" value="ECO:0007669"/>
    <property type="project" value="UniProtKB-UniRule"/>
</dbReference>
<keyword evidence="2 7" id="KW-0808">Transferase</keyword>
<feature type="domain" description="Thiamine pyrophosphate enzyme N-terminal TPP-binding" evidence="9">
    <location>
        <begin position="13"/>
        <end position="124"/>
    </location>
</feature>
<dbReference type="Pfam" id="PF02776">
    <property type="entry name" value="TPP_enzyme_N"/>
    <property type="match status" value="1"/>
</dbReference>
<proteinExistence type="inferred from homology"/>
<evidence type="ECO:0000256" key="3">
    <source>
        <dbReference type="ARBA" id="ARBA00022723"/>
    </source>
</evidence>
<evidence type="ECO:0000256" key="2">
    <source>
        <dbReference type="ARBA" id="ARBA00022679"/>
    </source>
</evidence>
<dbReference type="Pfam" id="PF16582">
    <property type="entry name" value="TPP_enzyme_M_2"/>
    <property type="match status" value="1"/>
</dbReference>
<dbReference type="Pfam" id="PF02775">
    <property type="entry name" value="TPP_enzyme_C"/>
    <property type="match status" value="1"/>
</dbReference>
<comment type="pathway">
    <text evidence="7">Quinol/quinone metabolism; 1,4-dihydroxy-2-naphthoate biosynthesis; 1,4-dihydroxy-2-naphthoate from chorismate: step 2/7.</text>
</comment>
<evidence type="ECO:0000259" key="8">
    <source>
        <dbReference type="Pfam" id="PF02775"/>
    </source>
</evidence>
<dbReference type="InterPro" id="IPR032264">
    <property type="entry name" value="MenD_middle"/>
</dbReference>
<dbReference type="SUPFAM" id="SSF52518">
    <property type="entry name" value="Thiamin diphosphate-binding fold (THDP-binding)"/>
    <property type="match status" value="2"/>
</dbReference>
<evidence type="ECO:0000256" key="6">
    <source>
        <dbReference type="ARBA" id="ARBA00023211"/>
    </source>
</evidence>
<dbReference type="InterPro" id="IPR029061">
    <property type="entry name" value="THDP-binding"/>
</dbReference>
<feature type="domain" description="Menaquinone biosynthesis protein MenD middle" evidence="10">
    <location>
        <begin position="217"/>
        <end position="403"/>
    </location>
</feature>
<dbReference type="OrthoDB" id="9791859at2"/>
<comment type="pathway">
    <text evidence="7">Quinol/quinone metabolism; menaquinone biosynthesis.</text>
</comment>
<evidence type="ECO:0000259" key="10">
    <source>
        <dbReference type="Pfam" id="PF16582"/>
    </source>
</evidence>
<sequence>MNHQESLTAYIAAFVAELVLTGVTDVVVSPGSRSTPMAMVMAEHPDLNVHIHVDERSAAFFGLGIAKAKNKPVAILCTSGTAAANYFPAIVEAKYSRVPLLILTADRPHELREVGAPQAIDQLHLYGHHVKWFADMALPEKSNEMIRYARTICARAAAIATQTPAGPVHLNFPFREPLIPKMDKTLFELSERPKGYVKVHNSHLDVRDEVFKEIAEFLNEKEKGIIVCGNISDEKFAKAVTSLADRLNYPILADPLSQLRSGEHELEDIIEAYDTFLRNKDAKTFLKPDVVLRFGAMPVSKALTIFLKENHLADQFVVDGGGGWRDPSALSTNMIFCNETIFCEKLLTYLDTNTSPRFLEDWKKINQLTKENMTVIRDVTELSEGKLFNQLADLLPEESTLFVGNSMPIRDLDSFFLSNNKSIKLMANRGANGIDGTVSTAIGAAVYTRSLYLVLGDLTFFHDLNGLIAAKLYNIDIQIIVINNNGGGIFSFLPQSEHPKHFELLFGTPLNIDFEHAVKMFNGQYTKIIDWDHLGTLLEQSKNQKGIHVYEINTNRDRNRDEHRDFWLSVSREISNLVNEAKG</sequence>
<gene>
    <name evidence="7" type="primary">menD</name>
    <name evidence="11" type="ORF">CVD27_22025</name>
</gene>
<keyword evidence="5 7" id="KW-0786">Thiamine pyrophosphate</keyword>
<dbReference type="GO" id="GO:0030976">
    <property type="term" value="F:thiamine pyrophosphate binding"/>
    <property type="evidence" value="ECO:0007669"/>
    <property type="project" value="UniProtKB-UniRule"/>
</dbReference>
<dbReference type="Proteomes" id="UP000234950">
    <property type="component" value="Unassembled WGS sequence"/>
</dbReference>
<dbReference type="InterPro" id="IPR004433">
    <property type="entry name" value="MenaQ_synth_MenD"/>
</dbReference>
<dbReference type="InterPro" id="IPR011766">
    <property type="entry name" value="TPP_enzyme_TPP-bd"/>
</dbReference>
<comment type="cofactor">
    <cofactor evidence="7">
        <name>Mg(2+)</name>
        <dbReference type="ChEBI" id="CHEBI:18420"/>
    </cofactor>
    <cofactor evidence="7">
        <name>Mn(2+)</name>
        <dbReference type="ChEBI" id="CHEBI:29035"/>
    </cofactor>
</comment>
<dbReference type="Gene3D" id="3.40.50.1220">
    <property type="entry name" value="TPP-binding domain"/>
    <property type="match status" value="1"/>
</dbReference>
<keyword evidence="6 7" id="KW-0464">Manganese</keyword>
<evidence type="ECO:0000256" key="5">
    <source>
        <dbReference type="ARBA" id="ARBA00023052"/>
    </source>
</evidence>
<comment type="caution">
    <text evidence="11">The sequence shown here is derived from an EMBL/GenBank/DDBJ whole genome shotgun (WGS) entry which is preliminary data.</text>
</comment>
<keyword evidence="1 7" id="KW-0474">Menaquinone biosynthesis</keyword>
<dbReference type="HAMAP" id="MF_01659">
    <property type="entry name" value="MenD"/>
    <property type="match status" value="1"/>
</dbReference>
<evidence type="ECO:0000256" key="4">
    <source>
        <dbReference type="ARBA" id="ARBA00022842"/>
    </source>
</evidence>
<organism evidence="11 12">
    <name type="scientific">Neobacillus cucumis</name>
    <dbReference type="NCBI Taxonomy" id="1740721"/>
    <lineage>
        <taxon>Bacteria</taxon>
        <taxon>Bacillati</taxon>
        <taxon>Bacillota</taxon>
        <taxon>Bacilli</taxon>
        <taxon>Bacillales</taxon>
        <taxon>Bacillaceae</taxon>
        <taxon>Neobacillus</taxon>
    </lineage>
</organism>
<dbReference type="PIRSF" id="PIRSF004983">
    <property type="entry name" value="MenD"/>
    <property type="match status" value="1"/>
</dbReference>
<keyword evidence="3 7" id="KW-0479">Metal-binding</keyword>
<dbReference type="SUPFAM" id="SSF52467">
    <property type="entry name" value="DHS-like NAD/FAD-binding domain"/>
    <property type="match status" value="1"/>
</dbReference>
<evidence type="ECO:0000313" key="11">
    <source>
        <dbReference type="EMBL" id="PLS01977.1"/>
    </source>
</evidence>
<dbReference type="CDD" id="cd02009">
    <property type="entry name" value="TPP_SHCHC_synthase"/>
    <property type="match status" value="1"/>
</dbReference>
<feature type="domain" description="Thiamine pyrophosphate enzyme TPP-binding" evidence="8">
    <location>
        <begin position="428"/>
        <end position="549"/>
    </location>
</feature>
<reference evidence="11 12" key="1">
    <citation type="submission" date="2017-11" db="EMBL/GenBank/DDBJ databases">
        <title>Comparitive Functional Genomics of Dry Heat Resistant strains isolated from the Viking Spacecraft.</title>
        <authorList>
            <person name="Seuylemezian A."/>
            <person name="Cooper K."/>
            <person name="Vaishampayan P."/>
        </authorList>
    </citation>
    <scope>NUCLEOTIDE SEQUENCE [LARGE SCALE GENOMIC DNA]</scope>
    <source>
        <strain evidence="11 12">V32-6</strain>
    </source>
</reference>
<evidence type="ECO:0000256" key="7">
    <source>
        <dbReference type="HAMAP-Rule" id="MF_01659"/>
    </source>
</evidence>
<keyword evidence="4 7" id="KW-0460">Magnesium</keyword>
<dbReference type="UniPathway" id="UPA00079"/>
<dbReference type="GO" id="GO:0000287">
    <property type="term" value="F:magnesium ion binding"/>
    <property type="evidence" value="ECO:0007669"/>
    <property type="project" value="UniProtKB-UniRule"/>
</dbReference>
<dbReference type="PANTHER" id="PTHR42916:SF1">
    <property type="entry name" value="PROTEIN PHYLLO, CHLOROPLASTIC"/>
    <property type="match status" value="1"/>
</dbReference>
<accession>A0A2N5H8Y9</accession>
<dbReference type="InterPro" id="IPR029035">
    <property type="entry name" value="DHS-like_NAD/FAD-binding_dom"/>
</dbReference>
<evidence type="ECO:0000256" key="1">
    <source>
        <dbReference type="ARBA" id="ARBA00022428"/>
    </source>
</evidence>
<evidence type="ECO:0000259" key="9">
    <source>
        <dbReference type="Pfam" id="PF02776"/>
    </source>
</evidence>